<feature type="domain" description="AP2/ERF" evidence="9">
    <location>
        <begin position="17"/>
        <end position="75"/>
    </location>
</feature>
<dbReference type="Gene3D" id="3.30.730.10">
    <property type="entry name" value="AP2/ERF domain"/>
    <property type="match status" value="1"/>
</dbReference>
<evidence type="ECO:0000259" key="9">
    <source>
        <dbReference type="PROSITE" id="PS51032"/>
    </source>
</evidence>
<dbReference type="InterPro" id="IPR051032">
    <property type="entry name" value="AP2/ERF_TF_ERF_subfamily"/>
</dbReference>
<dbReference type="InterPro" id="IPR036955">
    <property type="entry name" value="AP2/ERF_dom_sf"/>
</dbReference>
<reference evidence="10" key="1">
    <citation type="submission" date="2015-07" db="EMBL/GenBank/DDBJ databases">
        <title>Transcriptome Assembly of Anthurium amnicola.</title>
        <authorList>
            <person name="Suzuki J."/>
        </authorList>
    </citation>
    <scope>NUCLEOTIDE SEQUENCE</scope>
</reference>
<dbReference type="GO" id="GO:0003700">
    <property type="term" value="F:DNA-binding transcription factor activity"/>
    <property type="evidence" value="ECO:0007669"/>
    <property type="project" value="InterPro"/>
</dbReference>
<name>A0A1D1YNL1_9ARAE</name>
<dbReference type="Pfam" id="PF00847">
    <property type="entry name" value="AP2"/>
    <property type="match status" value="1"/>
</dbReference>
<dbReference type="InterPro" id="IPR001471">
    <property type="entry name" value="AP2/ERF_dom"/>
</dbReference>
<dbReference type="SMART" id="SM00380">
    <property type="entry name" value="AP2"/>
    <property type="match status" value="1"/>
</dbReference>
<evidence type="ECO:0000256" key="8">
    <source>
        <dbReference type="SAM" id="MobiDB-lite"/>
    </source>
</evidence>
<dbReference type="CDD" id="cd00018">
    <property type="entry name" value="AP2"/>
    <property type="match status" value="1"/>
</dbReference>
<dbReference type="GO" id="GO:0005634">
    <property type="term" value="C:nucleus"/>
    <property type="evidence" value="ECO:0007669"/>
    <property type="project" value="UniProtKB-SubCell"/>
</dbReference>
<evidence type="ECO:0000256" key="5">
    <source>
        <dbReference type="ARBA" id="ARBA00023163"/>
    </source>
</evidence>
<dbReference type="AlphaFoldDB" id="A0A1D1YNL1"/>
<feature type="compositionally biased region" description="Low complexity" evidence="8">
    <location>
        <begin position="98"/>
        <end position="111"/>
    </location>
</feature>
<dbReference type="EMBL" id="GDJX01011722">
    <property type="protein sequence ID" value="JAT56214.1"/>
    <property type="molecule type" value="Transcribed_RNA"/>
</dbReference>
<dbReference type="PANTHER" id="PTHR31985:SF273">
    <property type="entry name" value="ETHYLENE-RESPONSIVE TRANSCRIPTION FACTOR ERF017"/>
    <property type="match status" value="1"/>
</dbReference>
<dbReference type="FunFam" id="3.30.730.10:FF:000001">
    <property type="entry name" value="Ethylene-responsive transcription factor 2"/>
    <property type="match status" value="1"/>
</dbReference>
<evidence type="ECO:0000256" key="2">
    <source>
        <dbReference type="ARBA" id="ARBA00023015"/>
    </source>
</evidence>
<keyword evidence="6" id="KW-0539">Nucleus</keyword>
<proteinExistence type="inferred from homology"/>
<keyword evidence="4" id="KW-0010">Activator</keyword>
<dbReference type="PRINTS" id="PR00367">
    <property type="entry name" value="ETHRSPELEMNT"/>
</dbReference>
<gene>
    <name evidence="10" type="primary">ERF018</name>
    <name evidence="10" type="ORF">g.16304</name>
</gene>
<dbReference type="SUPFAM" id="SSF54171">
    <property type="entry name" value="DNA-binding domain"/>
    <property type="match status" value="1"/>
</dbReference>
<dbReference type="PANTHER" id="PTHR31985">
    <property type="entry name" value="ETHYLENE-RESPONSIVE TRANSCRIPTION FACTOR ERF042-RELATED"/>
    <property type="match status" value="1"/>
</dbReference>
<feature type="region of interest" description="Disordered" evidence="8">
    <location>
        <begin position="98"/>
        <end position="142"/>
    </location>
</feature>
<dbReference type="GO" id="GO:0003677">
    <property type="term" value="F:DNA binding"/>
    <property type="evidence" value="ECO:0007669"/>
    <property type="project" value="UniProtKB-KW"/>
</dbReference>
<evidence type="ECO:0000256" key="7">
    <source>
        <dbReference type="ARBA" id="ARBA00024343"/>
    </source>
</evidence>
<accession>A0A1D1YNL1</accession>
<dbReference type="InterPro" id="IPR016177">
    <property type="entry name" value="DNA-bd_dom_sf"/>
</dbReference>
<sequence length="207" mass="22329">MTPTETDRIPSADEGSRYRGVRKRKWGKWVSEIRLPHSRDRIWLGSYDAPEKAARAFDAAMLYLRGRKAGRFNFPSDLPDIAEGRPLSHPEIQAAAARFAHAAPSSAPAPSTQGPLPCPRLVPASPDESTASDGTLTGESGDTAEMDWSFVDLLGQGGPDFAGRLDMIDDFPGGFFPAPAPAEGGVDFAEENGAAAYGQSSFLWDFW</sequence>
<comment type="similarity">
    <text evidence="7">Belongs to the AP2/ERF transcription factor family. ERF subfamily.</text>
</comment>
<evidence type="ECO:0000256" key="6">
    <source>
        <dbReference type="ARBA" id="ARBA00023242"/>
    </source>
</evidence>
<evidence type="ECO:0000256" key="4">
    <source>
        <dbReference type="ARBA" id="ARBA00023159"/>
    </source>
</evidence>
<protein>
    <submittedName>
        <fullName evidence="10">Ethylene-responsive transcription factor ERF018</fullName>
    </submittedName>
</protein>
<keyword evidence="2" id="KW-0805">Transcription regulation</keyword>
<keyword evidence="3" id="KW-0238">DNA-binding</keyword>
<feature type="compositionally biased region" description="Polar residues" evidence="8">
    <location>
        <begin position="127"/>
        <end position="140"/>
    </location>
</feature>
<keyword evidence="5" id="KW-0804">Transcription</keyword>
<comment type="subcellular location">
    <subcellularLocation>
        <location evidence="1">Nucleus</location>
    </subcellularLocation>
</comment>
<evidence type="ECO:0000256" key="3">
    <source>
        <dbReference type="ARBA" id="ARBA00023125"/>
    </source>
</evidence>
<evidence type="ECO:0000313" key="10">
    <source>
        <dbReference type="EMBL" id="JAT56214.1"/>
    </source>
</evidence>
<evidence type="ECO:0000256" key="1">
    <source>
        <dbReference type="ARBA" id="ARBA00004123"/>
    </source>
</evidence>
<organism evidence="10">
    <name type="scientific">Anthurium amnicola</name>
    <dbReference type="NCBI Taxonomy" id="1678845"/>
    <lineage>
        <taxon>Eukaryota</taxon>
        <taxon>Viridiplantae</taxon>
        <taxon>Streptophyta</taxon>
        <taxon>Embryophyta</taxon>
        <taxon>Tracheophyta</taxon>
        <taxon>Spermatophyta</taxon>
        <taxon>Magnoliopsida</taxon>
        <taxon>Liliopsida</taxon>
        <taxon>Araceae</taxon>
        <taxon>Pothoideae</taxon>
        <taxon>Potheae</taxon>
        <taxon>Anthurium</taxon>
    </lineage>
</organism>
<dbReference type="PROSITE" id="PS51032">
    <property type="entry name" value="AP2_ERF"/>
    <property type="match status" value="1"/>
</dbReference>